<keyword evidence="2" id="KW-1185">Reference proteome</keyword>
<reference evidence="1" key="1">
    <citation type="submission" date="2021-06" db="EMBL/GenBank/DDBJ databases">
        <authorList>
            <person name="Kallberg Y."/>
            <person name="Tangrot J."/>
            <person name="Rosling A."/>
        </authorList>
    </citation>
    <scope>NUCLEOTIDE SEQUENCE</scope>
    <source>
        <strain evidence="1">MA461A</strain>
    </source>
</reference>
<feature type="non-terminal residue" evidence="1">
    <location>
        <position position="1"/>
    </location>
</feature>
<evidence type="ECO:0000313" key="2">
    <source>
        <dbReference type="Proteomes" id="UP000789920"/>
    </source>
</evidence>
<sequence length="280" mass="32487">KDQQIKDLEEEITYFTTTIEDLNNQLNETEKKVNAIDEEMWKSGLPSSDVNSCIFILSKIRNTKSCTEKLEEIEWNDIKTQYENSNKKEFIKNFKENWFSKHPKKTSEEKGYTLDENVSNDVEFAELIKNKATVLASDNDSDASEDDTETKKYPTVNFDNLSNRILKLKDILLKIAKNEDVGYFHQLAVDIITNVGVAKSHTLMIQYNTFNQLMPGYYGPKGLIIIFETLKEIFMDIISNHCAPQTEFQFLHDVLVPETTVRLIIEVMDLNVDMMMREIL</sequence>
<comment type="caution">
    <text evidence="1">The sequence shown here is derived from an EMBL/GenBank/DDBJ whole genome shotgun (WGS) entry which is preliminary data.</text>
</comment>
<dbReference type="EMBL" id="CAJVQC010019398">
    <property type="protein sequence ID" value="CAG8700934.1"/>
    <property type="molecule type" value="Genomic_DNA"/>
</dbReference>
<name>A0ACA9PC14_9GLOM</name>
<gene>
    <name evidence="1" type="ORF">RPERSI_LOCUS10023</name>
</gene>
<organism evidence="1 2">
    <name type="scientific">Racocetra persica</name>
    <dbReference type="NCBI Taxonomy" id="160502"/>
    <lineage>
        <taxon>Eukaryota</taxon>
        <taxon>Fungi</taxon>
        <taxon>Fungi incertae sedis</taxon>
        <taxon>Mucoromycota</taxon>
        <taxon>Glomeromycotina</taxon>
        <taxon>Glomeromycetes</taxon>
        <taxon>Diversisporales</taxon>
        <taxon>Gigasporaceae</taxon>
        <taxon>Racocetra</taxon>
    </lineage>
</organism>
<accession>A0ACA9PC14</accession>
<protein>
    <submittedName>
        <fullName evidence="1">34520_t:CDS:1</fullName>
    </submittedName>
</protein>
<proteinExistence type="predicted"/>
<dbReference type="Proteomes" id="UP000789920">
    <property type="component" value="Unassembled WGS sequence"/>
</dbReference>
<evidence type="ECO:0000313" key="1">
    <source>
        <dbReference type="EMBL" id="CAG8700934.1"/>
    </source>
</evidence>